<protein>
    <submittedName>
        <fullName evidence="6">Mediator of RNA polymerase II transcription subunit 27</fullName>
    </submittedName>
</protein>
<sequence length="219" mass="24987">MHLNFFRLALKAFTDQKRRFFPHLDDGLNGQSSASESVPKKHCGSQISTVTQQEELSDYRTLSDVLMHVEKDMPNMKIFTYQRLDWLKRASTLPCSAEEFLMDSSKEHDFHISNKPRLGLLGAVAADKVAVIELLFPSIFRAIISLHPAGSIDPDAVAFFSPDESLEKKLEMLLEEKHFGNRLYRETMERKKGVGVLANRTSFEMGNGIRVKFRKDMCC</sequence>
<accession>A0A438DHE5</accession>
<evidence type="ECO:0000256" key="2">
    <source>
        <dbReference type="ARBA" id="ARBA00008048"/>
    </source>
</evidence>
<reference evidence="6 7" key="1">
    <citation type="journal article" date="2018" name="PLoS Genet.">
        <title>Population sequencing reveals clonal diversity and ancestral inbreeding in the grapevine cultivar Chardonnay.</title>
        <authorList>
            <person name="Roach M.J."/>
            <person name="Johnson D.L."/>
            <person name="Bohlmann J."/>
            <person name="van Vuuren H.J."/>
            <person name="Jones S.J."/>
            <person name="Pretorius I.S."/>
            <person name="Schmidt S.A."/>
            <person name="Borneman A.R."/>
        </authorList>
    </citation>
    <scope>NUCLEOTIDE SEQUENCE [LARGE SCALE GENOMIC DNA]</scope>
    <source>
        <strain evidence="7">cv. Chardonnay</strain>
        <tissue evidence="6">Leaf</tissue>
    </source>
</reference>
<evidence type="ECO:0000313" key="6">
    <source>
        <dbReference type="EMBL" id="RVW34873.1"/>
    </source>
</evidence>
<gene>
    <name evidence="6" type="primary">MED27_2</name>
    <name evidence="6" type="ORF">CK203_078014</name>
</gene>
<name>A0A438DHE5_VITVI</name>
<evidence type="ECO:0000256" key="3">
    <source>
        <dbReference type="ARBA" id="ARBA00023015"/>
    </source>
</evidence>
<keyword evidence="5" id="KW-0539">Nucleus</keyword>
<comment type="subcellular location">
    <subcellularLocation>
        <location evidence="1">Nucleus</location>
    </subcellularLocation>
</comment>
<dbReference type="InterPro" id="IPR021627">
    <property type="entry name" value="Mediator_Med27"/>
</dbReference>
<keyword evidence="4" id="KW-0804">Transcription</keyword>
<dbReference type="OrthoDB" id="1868004at2759"/>
<comment type="caution">
    <text evidence="6">The sequence shown here is derived from an EMBL/GenBank/DDBJ whole genome shotgun (WGS) entry which is preliminary data.</text>
</comment>
<dbReference type="Proteomes" id="UP000288805">
    <property type="component" value="Unassembled WGS sequence"/>
</dbReference>
<dbReference type="AlphaFoldDB" id="A0A438DHE5"/>
<dbReference type="GO" id="GO:0016592">
    <property type="term" value="C:mediator complex"/>
    <property type="evidence" value="ECO:0007669"/>
    <property type="project" value="InterPro"/>
</dbReference>
<evidence type="ECO:0000256" key="1">
    <source>
        <dbReference type="ARBA" id="ARBA00004123"/>
    </source>
</evidence>
<comment type="similarity">
    <text evidence="2">Belongs to the Mediator complex subunit 27 family.</text>
</comment>
<proteinExistence type="inferred from homology"/>
<organism evidence="6 7">
    <name type="scientific">Vitis vinifera</name>
    <name type="common">Grape</name>
    <dbReference type="NCBI Taxonomy" id="29760"/>
    <lineage>
        <taxon>Eukaryota</taxon>
        <taxon>Viridiplantae</taxon>
        <taxon>Streptophyta</taxon>
        <taxon>Embryophyta</taxon>
        <taxon>Tracheophyta</taxon>
        <taxon>Spermatophyta</taxon>
        <taxon>Magnoliopsida</taxon>
        <taxon>eudicotyledons</taxon>
        <taxon>Gunneridae</taxon>
        <taxon>Pentapetalae</taxon>
        <taxon>rosids</taxon>
        <taxon>Vitales</taxon>
        <taxon>Vitaceae</taxon>
        <taxon>Viteae</taxon>
        <taxon>Vitis</taxon>
    </lineage>
</organism>
<evidence type="ECO:0000256" key="4">
    <source>
        <dbReference type="ARBA" id="ARBA00023163"/>
    </source>
</evidence>
<keyword evidence="3" id="KW-0805">Transcription regulation</keyword>
<dbReference type="PANTHER" id="PTHR13130">
    <property type="entry name" value="34 KDA TRANSCRIPTIONAL CO-ACTIVATOR-RELATED"/>
    <property type="match status" value="1"/>
</dbReference>
<dbReference type="EMBL" id="QGNW01001623">
    <property type="protein sequence ID" value="RVW34873.1"/>
    <property type="molecule type" value="Genomic_DNA"/>
</dbReference>
<dbReference type="PANTHER" id="PTHR13130:SF4">
    <property type="entry name" value="MEDIATOR OF RNA POLYMERASE II TRANSCRIPTION SUBUNIT 27"/>
    <property type="match status" value="1"/>
</dbReference>
<evidence type="ECO:0000313" key="7">
    <source>
        <dbReference type="Proteomes" id="UP000288805"/>
    </source>
</evidence>
<evidence type="ECO:0000256" key="5">
    <source>
        <dbReference type="ARBA" id="ARBA00023242"/>
    </source>
</evidence>